<sequence length="326" mass="35747">MQKTSMNRLKSTFPPKPHFTEKSVNSQAGKVFIVTGSSSGVGKQLAQILYSHNAKVYIAARSREKADKAVADIKAAFPKSNGELVFLYLDLDDLKTVKKSAEDFLSKETKLDVLWNNAGVMIPPQGSKTKQGYEQQLGTNCVAPFLFTQLLTPLLVDTAKNAAPGSVRVVWVSSSAISRSPPGGVNLNNMDYSKDASAWTKYGISKAGNYYYATQFAKLHKNDGVISVSVNPGNLKTDLQRHVPRAQMLVINMLVYPPINGAYTELFAGLSPDVTLEKSGAWIEPWGRFEAQRADLENGSKSKAEGGTGIAEKFWKWSEEQVKQYA</sequence>
<dbReference type="GO" id="GO:0016491">
    <property type="term" value="F:oxidoreductase activity"/>
    <property type="evidence" value="ECO:0007669"/>
    <property type="project" value="UniProtKB-KW"/>
</dbReference>
<evidence type="ECO:0000256" key="3">
    <source>
        <dbReference type="ARBA" id="ARBA00023002"/>
    </source>
</evidence>
<keyword evidence="2" id="KW-0521">NADP</keyword>
<dbReference type="AlphaFoldDB" id="A0A2J6QVW3"/>
<dbReference type="PANTHER" id="PTHR24320:SF236">
    <property type="entry name" value="SHORT-CHAIN DEHYDROGENASE-RELATED"/>
    <property type="match status" value="1"/>
</dbReference>
<evidence type="ECO:0000313" key="5">
    <source>
        <dbReference type="EMBL" id="PMD30417.1"/>
    </source>
</evidence>
<name>A0A2J6QVW3_HYAVF</name>
<evidence type="ECO:0000256" key="1">
    <source>
        <dbReference type="ARBA" id="ARBA00006484"/>
    </source>
</evidence>
<feature type="compositionally biased region" description="Polar residues" evidence="4">
    <location>
        <begin position="1"/>
        <end position="10"/>
    </location>
</feature>
<proteinExistence type="inferred from homology"/>
<dbReference type="Pfam" id="PF00106">
    <property type="entry name" value="adh_short"/>
    <property type="match status" value="1"/>
</dbReference>
<dbReference type="PANTHER" id="PTHR24320">
    <property type="entry name" value="RETINOL DEHYDROGENASE"/>
    <property type="match status" value="1"/>
</dbReference>
<dbReference type="InterPro" id="IPR036291">
    <property type="entry name" value="NAD(P)-bd_dom_sf"/>
</dbReference>
<dbReference type="PRINTS" id="PR00081">
    <property type="entry name" value="GDHRDH"/>
</dbReference>
<dbReference type="OrthoDB" id="191139at2759"/>
<dbReference type="InterPro" id="IPR002347">
    <property type="entry name" value="SDR_fam"/>
</dbReference>
<feature type="region of interest" description="Disordered" evidence="4">
    <location>
        <begin position="1"/>
        <end position="22"/>
    </location>
</feature>
<keyword evidence="6" id="KW-1185">Reference proteome</keyword>
<keyword evidence="3" id="KW-0560">Oxidoreductase</keyword>
<evidence type="ECO:0000313" key="6">
    <source>
        <dbReference type="Proteomes" id="UP000235786"/>
    </source>
</evidence>
<protein>
    <submittedName>
        <fullName evidence="5">NAD(P)-binding protein</fullName>
    </submittedName>
</protein>
<comment type="similarity">
    <text evidence="1">Belongs to the short-chain dehydrogenases/reductases (SDR) family.</text>
</comment>
<organism evidence="5 6">
    <name type="scientific">Hyaloscypha variabilis (strain UAMH 11265 / GT02V1 / F)</name>
    <name type="common">Meliniomyces variabilis</name>
    <dbReference type="NCBI Taxonomy" id="1149755"/>
    <lineage>
        <taxon>Eukaryota</taxon>
        <taxon>Fungi</taxon>
        <taxon>Dikarya</taxon>
        <taxon>Ascomycota</taxon>
        <taxon>Pezizomycotina</taxon>
        <taxon>Leotiomycetes</taxon>
        <taxon>Helotiales</taxon>
        <taxon>Hyaloscyphaceae</taxon>
        <taxon>Hyaloscypha</taxon>
        <taxon>Hyaloscypha variabilis</taxon>
    </lineage>
</organism>
<dbReference type="SUPFAM" id="SSF51735">
    <property type="entry name" value="NAD(P)-binding Rossmann-fold domains"/>
    <property type="match status" value="1"/>
</dbReference>
<gene>
    <name evidence="5" type="ORF">L207DRAFT_502783</name>
</gene>
<dbReference type="Gene3D" id="3.40.50.720">
    <property type="entry name" value="NAD(P)-binding Rossmann-like Domain"/>
    <property type="match status" value="1"/>
</dbReference>
<accession>A0A2J6QVW3</accession>
<dbReference type="STRING" id="1149755.A0A2J6QVW3"/>
<dbReference type="Proteomes" id="UP000235786">
    <property type="component" value="Unassembled WGS sequence"/>
</dbReference>
<evidence type="ECO:0000256" key="2">
    <source>
        <dbReference type="ARBA" id="ARBA00022857"/>
    </source>
</evidence>
<evidence type="ECO:0000256" key="4">
    <source>
        <dbReference type="SAM" id="MobiDB-lite"/>
    </source>
</evidence>
<reference evidence="5 6" key="1">
    <citation type="submission" date="2016-04" db="EMBL/GenBank/DDBJ databases">
        <title>A degradative enzymes factory behind the ericoid mycorrhizal symbiosis.</title>
        <authorList>
            <consortium name="DOE Joint Genome Institute"/>
            <person name="Martino E."/>
            <person name="Morin E."/>
            <person name="Grelet G."/>
            <person name="Kuo A."/>
            <person name="Kohler A."/>
            <person name="Daghino S."/>
            <person name="Barry K."/>
            <person name="Choi C."/>
            <person name="Cichocki N."/>
            <person name="Clum A."/>
            <person name="Copeland A."/>
            <person name="Hainaut M."/>
            <person name="Haridas S."/>
            <person name="Labutti K."/>
            <person name="Lindquist E."/>
            <person name="Lipzen A."/>
            <person name="Khouja H.-R."/>
            <person name="Murat C."/>
            <person name="Ohm R."/>
            <person name="Olson A."/>
            <person name="Spatafora J."/>
            <person name="Veneault-Fourrey C."/>
            <person name="Henrissat B."/>
            <person name="Grigoriev I."/>
            <person name="Martin F."/>
            <person name="Perotto S."/>
        </authorList>
    </citation>
    <scope>NUCLEOTIDE SEQUENCE [LARGE SCALE GENOMIC DNA]</scope>
    <source>
        <strain evidence="5 6">F</strain>
    </source>
</reference>
<dbReference type="EMBL" id="KZ613967">
    <property type="protein sequence ID" value="PMD30417.1"/>
    <property type="molecule type" value="Genomic_DNA"/>
</dbReference>